<protein>
    <submittedName>
        <fullName evidence="1">Uncharacterized protein</fullName>
    </submittedName>
</protein>
<organism evidence="1 2">
    <name type="scientific">Nakamurella leprariae</name>
    <dbReference type="NCBI Taxonomy" id="2803911"/>
    <lineage>
        <taxon>Bacteria</taxon>
        <taxon>Bacillati</taxon>
        <taxon>Actinomycetota</taxon>
        <taxon>Actinomycetes</taxon>
        <taxon>Nakamurellales</taxon>
        <taxon>Nakamurellaceae</taxon>
        <taxon>Nakamurella</taxon>
    </lineage>
</organism>
<comment type="caution">
    <text evidence="1">The sequence shown here is derived from an EMBL/GenBank/DDBJ whole genome shotgun (WGS) entry which is preliminary data.</text>
</comment>
<dbReference type="RefSeq" id="WP_205262262.1">
    <property type="nucleotide sequence ID" value="NZ_JAERWK010000025.1"/>
</dbReference>
<dbReference type="AlphaFoldDB" id="A0A939C106"/>
<name>A0A939C106_9ACTN</name>
<evidence type="ECO:0000313" key="2">
    <source>
        <dbReference type="Proteomes" id="UP000663792"/>
    </source>
</evidence>
<gene>
    <name evidence="1" type="ORF">JL106_18670</name>
</gene>
<dbReference type="Proteomes" id="UP000663792">
    <property type="component" value="Unassembled WGS sequence"/>
</dbReference>
<dbReference type="EMBL" id="JAERWK010000025">
    <property type="protein sequence ID" value="MBM9469316.1"/>
    <property type="molecule type" value="Genomic_DNA"/>
</dbReference>
<evidence type="ECO:0000313" key="1">
    <source>
        <dbReference type="EMBL" id="MBM9469316.1"/>
    </source>
</evidence>
<proteinExistence type="predicted"/>
<reference evidence="1" key="1">
    <citation type="submission" date="2021-01" db="EMBL/GenBank/DDBJ databases">
        <title>YIM 132084 draft genome.</title>
        <authorList>
            <person name="An D."/>
        </authorList>
    </citation>
    <scope>NUCLEOTIDE SEQUENCE</scope>
    <source>
        <strain evidence="1">YIM 132084</strain>
    </source>
</reference>
<accession>A0A939C106</accession>
<keyword evidence="2" id="KW-1185">Reference proteome</keyword>
<sequence>MPGSLQDQQLIRELIERWVAAIRSDDLEGVEQDPDLRLRVTVGLVKRDGRGWSSMSTTRSWTC</sequence>